<proteinExistence type="inferred from homology"/>
<gene>
    <name evidence="4" type="primary">Gld_20</name>
    <name evidence="4" type="ORF">AVEN_113959_1</name>
</gene>
<keyword evidence="5" id="KW-1185">Reference proteome</keyword>
<dbReference type="Proteomes" id="UP000499080">
    <property type="component" value="Unassembled WGS sequence"/>
</dbReference>
<dbReference type="InterPro" id="IPR000172">
    <property type="entry name" value="GMC_OxRdtase_N"/>
</dbReference>
<dbReference type="PANTHER" id="PTHR11552">
    <property type="entry name" value="GLUCOSE-METHANOL-CHOLINE GMC OXIDOREDUCTASE"/>
    <property type="match status" value="1"/>
</dbReference>
<dbReference type="OrthoDB" id="269227at2759"/>
<dbReference type="GO" id="GO:0016614">
    <property type="term" value="F:oxidoreductase activity, acting on CH-OH group of donors"/>
    <property type="evidence" value="ECO:0007669"/>
    <property type="project" value="InterPro"/>
</dbReference>
<dbReference type="AlphaFoldDB" id="A0A4Y2UWE9"/>
<dbReference type="InterPro" id="IPR012132">
    <property type="entry name" value="GMC_OxRdtase"/>
</dbReference>
<dbReference type="Gene3D" id="3.30.560.10">
    <property type="entry name" value="Glucose Oxidase, domain 3"/>
    <property type="match status" value="1"/>
</dbReference>
<dbReference type="EMBL" id="BGPR01040358">
    <property type="protein sequence ID" value="GBO16464.1"/>
    <property type="molecule type" value="Genomic_DNA"/>
</dbReference>
<dbReference type="SUPFAM" id="SSF51905">
    <property type="entry name" value="FAD/NAD(P)-binding domain"/>
    <property type="match status" value="1"/>
</dbReference>
<keyword evidence="2" id="KW-0274">FAD</keyword>
<evidence type="ECO:0000313" key="4">
    <source>
        <dbReference type="EMBL" id="GBO16464.1"/>
    </source>
</evidence>
<evidence type="ECO:0000259" key="3">
    <source>
        <dbReference type="PROSITE" id="PS00623"/>
    </source>
</evidence>
<evidence type="ECO:0000256" key="1">
    <source>
        <dbReference type="ARBA" id="ARBA00010790"/>
    </source>
</evidence>
<dbReference type="Pfam" id="PF00732">
    <property type="entry name" value="GMC_oxred_N"/>
    <property type="match status" value="1"/>
</dbReference>
<dbReference type="Gene3D" id="3.50.50.60">
    <property type="entry name" value="FAD/NAD(P)-binding domain"/>
    <property type="match status" value="1"/>
</dbReference>
<evidence type="ECO:0000256" key="2">
    <source>
        <dbReference type="RuleBase" id="RU003968"/>
    </source>
</evidence>
<keyword evidence="2" id="KW-0285">Flavoprotein</keyword>
<dbReference type="InterPro" id="IPR036188">
    <property type="entry name" value="FAD/NAD-bd_sf"/>
</dbReference>
<accession>A0A4Y2UWE9</accession>
<dbReference type="PROSITE" id="PS00623">
    <property type="entry name" value="GMC_OXRED_1"/>
    <property type="match status" value="1"/>
</dbReference>
<feature type="domain" description="Glucose-methanol-choline oxidoreductase N-terminal" evidence="3">
    <location>
        <begin position="60"/>
        <end position="83"/>
    </location>
</feature>
<dbReference type="PANTHER" id="PTHR11552:SF227">
    <property type="entry name" value="GLUCOSE DEHYDROGENASE [FAD, QUINONE]-LIKE PROTEIN"/>
    <property type="match status" value="1"/>
</dbReference>
<name>A0A4Y2UWE9_ARAVE</name>
<sequence>MDLSANVAELSMTYTVACASAPTTCKHVQKLKFKQRMKSLIVDDGEHFEPENKQFPVPRGKGLGGSSLLNCMLYVRGNKRDYDQWADNGATGWSWRDIYSYFLKAENNTDPEFANNGYHSTGGFLTVSTPPETNALKEAFGAAAQELGYEYRDINGEKQAVWALSCRRMTSLLNMPERLCRMASQWPSDYFLFPKLKEYLSGITFSSDRNVRTDAENKLNGQRPNF</sequence>
<reference evidence="4 5" key="1">
    <citation type="journal article" date="2019" name="Sci. Rep.">
        <title>Orb-weaving spider Araneus ventricosus genome elucidates the spidroin gene catalogue.</title>
        <authorList>
            <person name="Kono N."/>
            <person name="Nakamura H."/>
            <person name="Ohtoshi R."/>
            <person name="Moran D.A.P."/>
            <person name="Shinohara A."/>
            <person name="Yoshida Y."/>
            <person name="Fujiwara M."/>
            <person name="Mori M."/>
            <person name="Tomita M."/>
            <person name="Arakawa K."/>
        </authorList>
    </citation>
    <scope>NUCLEOTIDE SEQUENCE [LARGE SCALE GENOMIC DNA]</scope>
</reference>
<dbReference type="GO" id="GO:0050660">
    <property type="term" value="F:flavin adenine dinucleotide binding"/>
    <property type="evidence" value="ECO:0007669"/>
    <property type="project" value="InterPro"/>
</dbReference>
<comment type="caution">
    <text evidence="4">The sequence shown here is derived from an EMBL/GenBank/DDBJ whole genome shotgun (WGS) entry which is preliminary data.</text>
</comment>
<protein>
    <submittedName>
        <fullName evidence="4">Glucose dehydrogenase [FAD, quinone]</fullName>
    </submittedName>
</protein>
<evidence type="ECO:0000313" key="5">
    <source>
        <dbReference type="Proteomes" id="UP000499080"/>
    </source>
</evidence>
<comment type="similarity">
    <text evidence="1 2">Belongs to the GMC oxidoreductase family.</text>
</comment>
<organism evidence="4 5">
    <name type="scientific">Araneus ventricosus</name>
    <name type="common">Orbweaver spider</name>
    <name type="synonym">Epeira ventricosa</name>
    <dbReference type="NCBI Taxonomy" id="182803"/>
    <lineage>
        <taxon>Eukaryota</taxon>
        <taxon>Metazoa</taxon>
        <taxon>Ecdysozoa</taxon>
        <taxon>Arthropoda</taxon>
        <taxon>Chelicerata</taxon>
        <taxon>Arachnida</taxon>
        <taxon>Araneae</taxon>
        <taxon>Araneomorphae</taxon>
        <taxon>Entelegynae</taxon>
        <taxon>Araneoidea</taxon>
        <taxon>Araneidae</taxon>
        <taxon>Araneus</taxon>
    </lineage>
</organism>